<keyword evidence="2" id="KW-1185">Reference proteome</keyword>
<gene>
    <name evidence="1" type="ORF">GCM10010985_34900</name>
</gene>
<evidence type="ECO:0000313" key="2">
    <source>
        <dbReference type="Proteomes" id="UP000597138"/>
    </source>
</evidence>
<sequence>MRSKFWITVMRTRYVILEKIAFTLLTLSAVADASYITWEKHPNFRENVTEFVKMSADLNYATATIDGSTMMPLAFN</sequence>
<organism evidence="1 2">
    <name type="scientific">Caballeronia grimmiae</name>
    <dbReference type="NCBI Taxonomy" id="1071679"/>
    <lineage>
        <taxon>Bacteria</taxon>
        <taxon>Pseudomonadati</taxon>
        <taxon>Pseudomonadota</taxon>
        <taxon>Betaproteobacteria</taxon>
        <taxon>Burkholderiales</taxon>
        <taxon>Burkholderiaceae</taxon>
        <taxon>Caballeronia</taxon>
    </lineage>
</organism>
<accession>A0ABQ1RPF7</accession>
<dbReference type="Proteomes" id="UP000597138">
    <property type="component" value="Unassembled WGS sequence"/>
</dbReference>
<proteinExistence type="predicted"/>
<protein>
    <submittedName>
        <fullName evidence="1">Uncharacterized protein</fullName>
    </submittedName>
</protein>
<comment type="caution">
    <text evidence="1">The sequence shown here is derived from an EMBL/GenBank/DDBJ whole genome shotgun (WGS) entry which is preliminary data.</text>
</comment>
<dbReference type="EMBL" id="BMEG01000005">
    <property type="protein sequence ID" value="GGD77386.1"/>
    <property type="molecule type" value="Genomic_DNA"/>
</dbReference>
<name>A0ABQ1RPF7_9BURK</name>
<reference evidence="2" key="1">
    <citation type="journal article" date="2019" name="Int. J. Syst. Evol. Microbiol.">
        <title>The Global Catalogue of Microorganisms (GCM) 10K type strain sequencing project: providing services to taxonomists for standard genome sequencing and annotation.</title>
        <authorList>
            <consortium name="The Broad Institute Genomics Platform"/>
            <consortium name="The Broad Institute Genome Sequencing Center for Infectious Disease"/>
            <person name="Wu L."/>
            <person name="Ma J."/>
        </authorList>
    </citation>
    <scope>NUCLEOTIDE SEQUENCE [LARGE SCALE GENOMIC DNA]</scope>
    <source>
        <strain evidence="2">CGMCC 1.11013</strain>
    </source>
</reference>
<evidence type="ECO:0000313" key="1">
    <source>
        <dbReference type="EMBL" id="GGD77386.1"/>
    </source>
</evidence>